<evidence type="ECO:0000313" key="2">
    <source>
        <dbReference type="Proteomes" id="UP000001426"/>
    </source>
</evidence>
<protein>
    <submittedName>
        <fullName evidence="1">Recombinase family protein</fullName>
    </submittedName>
</protein>
<evidence type="ECO:0000313" key="1">
    <source>
        <dbReference type="EMBL" id="WYV95933.1"/>
    </source>
</evidence>
<sequence>MIYGYARVSTSDQDTAAQVEQLTAAGAAKVFRENISGASAERPQLKKALAALDAGDVLLVTRIDRLARSTRDLLNIVHDVKEAGATFKSIAEPWADTSTELAEFMLTVLGAAAKLERATILARTSEGRARAKAKGKSLGRPYKLTPAQQDEARAMLAAGRGVREIAPIFNVSPPTISRLKTNAAS</sequence>
<dbReference type="Proteomes" id="UP000001426">
    <property type="component" value="Plasmid pRPA"/>
</dbReference>
<organism evidence="1 2">
    <name type="scientific">Rhodopseudomonas palustris (strain ATCC BAA-98 / CGA009)</name>
    <dbReference type="NCBI Taxonomy" id="258594"/>
    <lineage>
        <taxon>Bacteria</taxon>
        <taxon>Pseudomonadati</taxon>
        <taxon>Pseudomonadota</taxon>
        <taxon>Alphaproteobacteria</taxon>
        <taxon>Hyphomicrobiales</taxon>
        <taxon>Nitrobacteraceae</taxon>
        <taxon>Rhodopseudomonas</taxon>
    </lineage>
</organism>
<name>A0ACD5B3C9_RHOPA</name>
<proteinExistence type="predicted"/>
<keyword evidence="1" id="KW-0614">Plasmid</keyword>
<reference evidence="1 2" key="1">
    <citation type="journal article" date="2004" name="Nat. Biotechnol.">
        <title>Complete genome sequence of the metabolically versatile photosynthetic bacterium Rhodopseudomonas palustris.</title>
        <authorList>
            <person name="Larimer F.W."/>
            <person name="Chain P."/>
            <person name="Hauser L."/>
            <person name="Lamerdin J."/>
            <person name="Malfatti S."/>
            <person name="Do L."/>
            <person name="Land M.L."/>
            <person name="Pelletier D.A."/>
            <person name="Beatty J.T."/>
            <person name="Lang A.S."/>
            <person name="Tabita F.R."/>
            <person name="Gibson J.L."/>
            <person name="Hanson T.E."/>
            <person name="Bobst C."/>
            <person name="Torres J.L."/>
            <person name="Peres C."/>
            <person name="Harrison F.H."/>
            <person name="Gibson J."/>
            <person name="Harwood C.S."/>
        </authorList>
    </citation>
    <scope>NUCLEOTIDE SEQUENCE [LARGE SCALE GENOMIC DNA]</scope>
    <source>
        <strain evidence="2">ATCC BAA-98 / CGA009</strain>
    </source>
</reference>
<dbReference type="EMBL" id="CP116811">
    <property type="protein sequence ID" value="WYV95933.1"/>
    <property type="molecule type" value="Genomic_DNA"/>
</dbReference>
<geneLocation type="plasmid" evidence="1 2">
    <name>pRPA</name>
</geneLocation>
<keyword evidence="2" id="KW-1185">Reference proteome</keyword>
<gene>
    <name evidence="1" type="ORF">TX73_025160</name>
</gene>
<accession>A0ACD5B3C9</accession>